<feature type="transmembrane region" description="Helical" evidence="2">
    <location>
        <begin position="177"/>
        <end position="193"/>
    </location>
</feature>
<name>D6TKU4_KTERA</name>
<organism evidence="3 4">
    <name type="scientific">Ktedonobacter racemifer DSM 44963</name>
    <dbReference type="NCBI Taxonomy" id="485913"/>
    <lineage>
        <taxon>Bacteria</taxon>
        <taxon>Bacillati</taxon>
        <taxon>Chloroflexota</taxon>
        <taxon>Ktedonobacteria</taxon>
        <taxon>Ktedonobacterales</taxon>
        <taxon>Ktedonobacteraceae</taxon>
        <taxon>Ktedonobacter</taxon>
    </lineage>
</organism>
<dbReference type="STRING" id="485913.Krac_7689"/>
<dbReference type="EMBL" id="ADVG01000002">
    <property type="protein sequence ID" value="EFH86394.1"/>
    <property type="molecule type" value="Genomic_DNA"/>
</dbReference>
<dbReference type="RefSeq" id="WP_007910676.1">
    <property type="nucleotide sequence ID" value="NZ_ADVG01000002.1"/>
</dbReference>
<accession>D6TKU4</accession>
<keyword evidence="4" id="KW-1185">Reference proteome</keyword>
<dbReference type="AlphaFoldDB" id="D6TKU4"/>
<evidence type="ECO:0000256" key="1">
    <source>
        <dbReference type="SAM" id="MobiDB-lite"/>
    </source>
</evidence>
<reference evidence="3 4" key="1">
    <citation type="journal article" date="2011" name="Stand. Genomic Sci.">
        <title>Non-contiguous finished genome sequence and contextual data of the filamentous soil bacterium Ktedonobacter racemifer type strain (SOSP1-21).</title>
        <authorList>
            <person name="Chang Y.J."/>
            <person name="Land M."/>
            <person name="Hauser L."/>
            <person name="Chertkov O."/>
            <person name="Del Rio T.G."/>
            <person name="Nolan M."/>
            <person name="Copeland A."/>
            <person name="Tice H."/>
            <person name="Cheng J.F."/>
            <person name="Lucas S."/>
            <person name="Han C."/>
            <person name="Goodwin L."/>
            <person name="Pitluck S."/>
            <person name="Ivanova N."/>
            <person name="Ovchinikova G."/>
            <person name="Pati A."/>
            <person name="Chen A."/>
            <person name="Palaniappan K."/>
            <person name="Mavromatis K."/>
            <person name="Liolios K."/>
            <person name="Brettin T."/>
            <person name="Fiebig A."/>
            <person name="Rohde M."/>
            <person name="Abt B."/>
            <person name="Goker M."/>
            <person name="Detter J.C."/>
            <person name="Woyke T."/>
            <person name="Bristow J."/>
            <person name="Eisen J.A."/>
            <person name="Markowitz V."/>
            <person name="Hugenholtz P."/>
            <person name="Kyrpides N.C."/>
            <person name="Klenk H.P."/>
            <person name="Lapidus A."/>
        </authorList>
    </citation>
    <scope>NUCLEOTIDE SEQUENCE [LARGE SCALE GENOMIC DNA]</scope>
    <source>
        <strain evidence="4">DSM 44963</strain>
    </source>
</reference>
<proteinExistence type="predicted"/>
<feature type="region of interest" description="Disordered" evidence="1">
    <location>
        <begin position="1"/>
        <end position="21"/>
    </location>
</feature>
<sequence>MNTPQQPPEGTYQPQPQPQVHYQQAPQYVVQQPQPPQPHYQQPMMQQPYGQPAPLLYAQQPYMQPAPVMVSNVNVNIQGKSGPGFLVRALYFIFIGSWLGFLWLQIGYALCVLVVTLPLGLVMLNNLPTVLTLRPRSNNTTSVNVQTVAVQPGMPGAPGVMVSNVNVNVGGTQQTSFLVRALYFVFIGWWLGYFWACLGYALCVFIVTLPLGLMMLNRLPMVITLKKN</sequence>
<dbReference type="Proteomes" id="UP000004508">
    <property type="component" value="Unassembled WGS sequence"/>
</dbReference>
<evidence type="ECO:0000313" key="3">
    <source>
        <dbReference type="EMBL" id="EFH86394.1"/>
    </source>
</evidence>
<dbReference type="InParanoid" id="D6TKU4"/>
<keyword evidence="2" id="KW-0812">Transmembrane</keyword>
<protein>
    <submittedName>
        <fullName evidence="3">Uncharacterized protein</fullName>
    </submittedName>
</protein>
<comment type="caution">
    <text evidence="3">The sequence shown here is derived from an EMBL/GenBank/DDBJ whole genome shotgun (WGS) entry which is preliminary data.</text>
</comment>
<evidence type="ECO:0000256" key="2">
    <source>
        <dbReference type="SAM" id="Phobius"/>
    </source>
</evidence>
<feature type="transmembrane region" description="Helical" evidence="2">
    <location>
        <begin position="107"/>
        <end position="127"/>
    </location>
</feature>
<dbReference type="OrthoDB" id="9790567at2"/>
<gene>
    <name evidence="3" type="ORF">Krac_7689</name>
</gene>
<feature type="compositionally biased region" description="Low complexity" evidence="1">
    <location>
        <begin position="12"/>
        <end position="21"/>
    </location>
</feature>
<keyword evidence="2" id="KW-0472">Membrane</keyword>
<evidence type="ECO:0000313" key="4">
    <source>
        <dbReference type="Proteomes" id="UP000004508"/>
    </source>
</evidence>
<feature type="transmembrane region" description="Helical" evidence="2">
    <location>
        <begin position="85"/>
        <end position="101"/>
    </location>
</feature>
<dbReference type="eggNOG" id="COG3304">
    <property type="taxonomic scope" value="Bacteria"/>
</dbReference>
<feature type="transmembrane region" description="Helical" evidence="2">
    <location>
        <begin position="199"/>
        <end position="219"/>
    </location>
</feature>
<keyword evidence="2" id="KW-1133">Transmembrane helix</keyword>